<feature type="transmembrane region" description="Helical" evidence="1">
    <location>
        <begin position="33"/>
        <end position="51"/>
    </location>
</feature>
<name>A0A131YV91_RHIAP</name>
<keyword evidence="1" id="KW-1133">Transmembrane helix</keyword>
<dbReference type="EMBL" id="GEDV01006095">
    <property type="protein sequence ID" value="JAP82462.1"/>
    <property type="molecule type" value="Transcribed_RNA"/>
</dbReference>
<sequence>MLLLRKRLYRLMRRTFPSLEYADHETVRKRLSIVYAIVAWQGFALTLYMIFQRQAPKNEQGVDYVKLIAKAEKGAQSGTLFTLYQGKVARQHLTKEDLDQIRDGPEETLKE</sequence>
<keyword evidence="1" id="KW-0812">Transmembrane</keyword>
<evidence type="ECO:0000313" key="2">
    <source>
        <dbReference type="EMBL" id="JAP82462.1"/>
    </source>
</evidence>
<reference evidence="2" key="1">
    <citation type="journal article" date="2016" name="Ticks Tick Borne Dis.">
        <title>De novo assembly and annotation of the salivary gland transcriptome of Rhipicephalus appendiculatus male and female ticks during blood feeding.</title>
        <authorList>
            <person name="de Castro M.H."/>
            <person name="de Klerk D."/>
            <person name="Pienaar R."/>
            <person name="Latif A.A."/>
            <person name="Rees D.J."/>
            <person name="Mans B.J."/>
        </authorList>
    </citation>
    <scope>NUCLEOTIDE SEQUENCE</scope>
    <source>
        <tissue evidence="2">Salivary glands</tissue>
    </source>
</reference>
<accession>A0A131YV91</accession>
<evidence type="ECO:0000256" key="1">
    <source>
        <dbReference type="SAM" id="Phobius"/>
    </source>
</evidence>
<organism evidence="2">
    <name type="scientific">Rhipicephalus appendiculatus</name>
    <name type="common">Brown ear tick</name>
    <dbReference type="NCBI Taxonomy" id="34631"/>
    <lineage>
        <taxon>Eukaryota</taxon>
        <taxon>Metazoa</taxon>
        <taxon>Ecdysozoa</taxon>
        <taxon>Arthropoda</taxon>
        <taxon>Chelicerata</taxon>
        <taxon>Arachnida</taxon>
        <taxon>Acari</taxon>
        <taxon>Parasitiformes</taxon>
        <taxon>Ixodida</taxon>
        <taxon>Ixodoidea</taxon>
        <taxon>Ixodidae</taxon>
        <taxon>Rhipicephalinae</taxon>
        <taxon>Rhipicephalus</taxon>
        <taxon>Rhipicephalus</taxon>
    </lineage>
</organism>
<dbReference type="AlphaFoldDB" id="A0A131YV91"/>
<keyword evidence="1" id="KW-0472">Membrane</keyword>
<proteinExistence type="predicted"/>
<protein>
    <submittedName>
        <fullName evidence="2">Uncharacterized protein</fullName>
    </submittedName>
</protein>